<protein>
    <recommendedName>
        <fullName evidence="5">PsiF repeat-containing protein</fullName>
    </recommendedName>
</protein>
<feature type="compositionally biased region" description="Polar residues" evidence="1">
    <location>
        <begin position="26"/>
        <end position="38"/>
    </location>
</feature>
<dbReference type="EMBL" id="CP053418">
    <property type="protein sequence ID" value="QJW83443.1"/>
    <property type="molecule type" value="Genomic_DNA"/>
</dbReference>
<dbReference type="Pfam" id="PF07769">
    <property type="entry name" value="PsiF_repeat"/>
    <property type="match status" value="1"/>
</dbReference>
<name>A0ABX6P075_9BURK</name>
<reference evidence="3 4" key="1">
    <citation type="submission" date="2020-05" db="EMBL/GenBank/DDBJ databases">
        <title>Ramlibacter rhizophilus sp. nov., isolated from rhizosphere soil of national flower Mugunghwa from South Korea.</title>
        <authorList>
            <person name="Zheng-Fei Y."/>
            <person name="Huan T."/>
        </authorList>
    </citation>
    <scope>NUCLEOTIDE SEQUENCE [LARGE SCALE GENOMIC DNA]</scope>
    <source>
        <strain evidence="3 4">H242</strain>
    </source>
</reference>
<organism evidence="3 4">
    <name type="scientific">Ramlibacter terrae</name>
    <dbReference type="NCBI Taxonomy" id="2732511"/>
    <lineage>
        <taxon>Bacteria</taxon>
        <taxon>Pseudomonadati</taxon>
        <taxon>Pseudomonadota</taxon>
        <taxon>Betaproteobacteria</taxon>
        <taxon>Burkholderiales</taxon>
        <taxon>Comamonadaceae</taxon>
        <taxon>Ramlibacter</taxon>
    </lineage>
</organism>
<proteinExistence type="predicted"/>
<sequence>MKQLAILMTLALGCSLVHAADPAKPPQQTRMATCQKEATASGKKGEERKEVLRACMAAGKTNGKTEKTG</sequence>
<evidence type="ECO:0000313" key="4">
    <source>
        <dbReference type="Proteomes" id="UP000500826"/>
    </source>
</evidence>
<feature type="signal peptide" evidence="2">
    <location>
        <begin position="1"/>
        <end position="19"/>
    </location>
</feature>
<evidence type="ECO:0000256" key="2">
    <source>
        <dbReference type="SAM" id="SignalP"/>
    </source>
</evidence>
<dbReference type="InterPro" id="IPR011690">
    <property type="entry name" value="P_starv_induced_PsiF"/>
</dbReference>
<keyword evidence="2" id="KW-0732">Signal</keyword>
<keyword evidence="4" id="KW-1185">Reference proteome</keyword>
<feature type="region of interest" description="Disordered" evidence="1">
    <location>
        <begin position="20"/>
        <end position="49"/>
    </location>
</feature>
<evidence type="ECO:0000313" key="3">
    <source>
        <dbReference type="EMBL" id="QJW83443.1"/>
    </source>
</evidence>
<evidence type="ECO:0008006" key="5">
    <source>
        <dbReference type="Google" id="ProtNLM"/>
    </source>
</evidence>
<accession>A0ABX6P075</accession>
<gene>
    <name evidence="3" type="ORF">HK414_02555</name>
</gene>
<dbReference type="Proteomes" id="UP000500826">
    <property type="component" value="Chromosome"/>
</dbReference>
<feature type="chain" id="PRO_5045501653" description="PsiF repeat-containing protein" evidence="2">
    <location>
        <begin position="20"/>
        <end position="69"/>
    </location>
</feature>
<evidence type="ECO:0000256" key="1">
    <source>
        <dbReference type="SAM" id="MobiDB-lite"/>
    </source>
</evidence>